<name>A0A377FU78_9BACL</name>
<evidence type="ECO:0000313" key="1">
    <source>
        <dbReference type="EMBL" id="STO08369.1"/>
    </source>
</evidence>
<dbReference type="PANTHER" id="PTHR12993:SF30">
    <property type="entry name" value="N-ACETYL-ALPHA-D-GLUCOSAMINYL L-MALATE DEACETYLASE 1"/>
    <property type="match status" value="1"/>
</dbReference>
<accession>A0A377FU78</accession>
<sequence length="227" mass="25433">MKIVAIGAHPDDIEIGIAGMTAQWTRDGIEVVYVDLTRAELSSNGDVDTRAVEAGRADDVLGVRRLNLGFPDRGLTGDEMQIETLVRLIRTERPTHVLYPYGDDRHPDHRACARLVEEALFNAGIRKFMQDVPAYRPDSVYQYMINALETPDVCIDISETMETKLRALSAYESQFMPVDGVRTPLTDEYIERVRARERHFGSLIGTTYAEGLMTVKPYAVKKAGELA</sequence>
<dbReference type="InterPro" id="IPR003737">
    <property type="entry name" value="GlcNAc_PI_deacetylase-related"/>
</dbReference>
<dbReference type="GO" id="GO:0016811">
    <property type="term" value="F:hydrolase activity, acting on carbon-nitrogen (but not peptide) bonds, in linear amides"/>
    <property type="evidence" value="ECO:0007669"/>
    <property type="project" value="TreeGrafter"/>
</dbReference>
<dbReference type="Proteomes" id="UP000254060">
    <property type="component" value="Unassembled WGS sequence"/>
</dbReference>
<dbReference type="Gene3D" id="3.40.50.10320">
    <property type="entry name" value="LmbE-like"/>
    <property type="match status" value="1"/>
</dbReference>
<proteinExistence type="predicted"/>
<dbReference type="PANTHER" id="PTHR12993">
    <property type="entry name" value="N-ACETYLGLUCOSAMINYL-PHOSPHATIDYLINOSITOL DE-N-ACETYLASE-RELATED"/>
    <property type="match status" value="1"/>
</dbReference>
<dbReference type="STRING" id="1397694.GCA_000702585_02235"/>
<dbReference type="InterPro" id="IPR024078">
    <property type="entry name" value="LmbE-like_dom_sf"/>
</dbReference>
<dbReference type="EMBL" id="UGGP01000001">
    <property type="protein sequence ID" value="STO08369.1"/>
    <property type="molecule type" value="Genomic_DNA"/>
</dbReference>
<dbReference type="InterPro" id="IPR023842">
    <property type="entry name" value="Bacillithiol_biosynth_BshB1"/>
</dbReference>
<reference evidence="1 2" key="1">
    <citation type="submission" date="2018-06" db="EMBL/GenBank/DDBJ databases">
        <authorList>
            <consortium name="Pathogen Informatics"/>
            <person name="Doyle S."/>
        </authorList>
    </citation>
    <scope>NUCLEOTIDE SEQUENCE [LARGE SCALE GENOMIC DNA]</scope>
    <source>
        <strain evidence="1 2">NCTC13163</strain>
    </source>
</reference>
<dbReference type="SUPFAM" id="SSF102588">
    <property type="entry name" value="LmbE-like"/>
    <property type="match status" value="1"/>
</dbReference>
<dbReference type="RefSeq" id="WP_029335305.1">
    <property type="nucleotide sequence ID" value="NZ_UGGP01000001.1"/>
</dbReference>
<protein>
    <submittedName>
        <fullName evidence="1">Uncharacterized proteins, LmbE homologs</fullName>
    </submittedName>
</protein>
<dbReference type="NCBIfam" id="TIGR04001">
    <property type="entry name" value="thiol_BshB1"/>
    <property type="match status" value="1"/>
</dbReference>
<dbReference type="Pfam" id="PF02585">
    <property type="entry name" value="PIG-L"/>
    <property type="match status" value="1"/>
</dbReference>
<gene>
    <name evidence="1" type="ORF">NCTC13163_01739</name>
</gene>
<dbReference type="GO" id="GO:0071793">
    <property type="term" value="P:bacillithiol biosynthetic process"/>
    <property type="evidence" value="ECO:0007669"/>
    <property type="project" value="InterPro"/>
</dbReference>
<dbReference type="GO" id="GO:0019213">
    <property type="term" value="F:deacetylase activity"/>
    <property type="evidence" value="ECO:0007669"/>
    <property type="project" value="InterPro"/>
</dbReference>
<evidence type="ECO:0000313" key="2">
    <source>
        <dbReference type="Proteomes" id="UP000254060"/>
    </source>
</evidence>
<dbReference type="AlphaFoldDB" id="A0A377FU78"/>
<organism evidence="1 2">
    <name type="scientific">Exiguobacterium aurantiacum</name>
    <dbReference type="NCBI Taxonomy" id="33987"/>
    <lineage>
        <taxon>Bacteria</taxon>
        <taxon>Bacillati</taxon>
        <taxon>Bacillota</taxon>
        <taxon>Bacilli</taxon>
        <taxon>Bacillales</taxon>
        <taxon>Bacillales Family XII. Incertae Sedis</taxon>
        <taxon>Exiguobacterium</taxon>
    </lineage>
</organism>
<dbReference type="OrthoDB" id="9778719at2"/>